<comment type="similarity">
    <text evidence="2 10 11">Belongs to the TonB-dependent receptor family.</text>
</comment>
<dbReference type="RefSeq" id="WP_088707114.1">
    <property type="nucleotide sequence ID" value="NZ_LSTO01000001.1"/>
</dbReference>
<proteinExistence type="inferred from homology"/>
<evidence type="ECO:0000256" key="1">
    <source>
        <dbReference type="ARBA" id="ARBA00004571"/>
    </source>
</evidence>
<evidence type="ECO:0000256" key="9">
    <source>
        <dbReference type="ARBA" id="ARBA00023237"/>
    </source>
</evidence>
<dbReference type="EMBL" id="LSTO01000001">
    <property type="protein sequence ID" value="OWW20228.1"/>
    <property type="molecule type" value="Genomic_DNA"/>
</dbReference>
<keyword evidence="16" id="KW-1185">Reference proteome</keyword>
<evidence type="ECO:0000259" key="14">
    <source>
        <dbReference type="Pfam" id="PF07715"/>
    </source>
</evidence>
<evidence type="ECO:0000256" key="11">
    <source>
        <dbReference type="RuleBase" id="RU003357"/>
    </source>
</evidence>
<dbReference type="SUPFAM" id="SSF56935">
    <property type="entry name" value="Porins"/>
    <property type="match status" value="1"/>
</dbReference>
<gene>
    <name evidence="15" type="ORF">AYR66_12710</name>
</gene>
<reference evidence="15 16" key="1">
    <citation type="submission" date="2016-02" db="EMBL/GenBank/DDBJ databases">
        <authorList>
            <person name="Wen L."/>
            <person name="He K."/>
            <person name="Yang H."/>
        </authorList>
    </citation>
    <scope>NUCLEOTIDE SEQUENCE [LARGE SCALE GENOMIC DNA]</scope>
    <source>
        <strain evidence="15 16">TSA40</strain>
    </source>
</reference>
<keyword evidence="6 11" id="KW-0798">TonB box</keyword>
<dbReference type="PANTHER" id="PTHR30069">
    <property type="entry name" value="TONB-DEPENDENT OUTER MEMBRANE RECEPTOR"/>
    <property type="match status" value="1"/>
</dbReference>
<name>A0A254TKJ0_9BURK</name>
<dbReference type="Pfam" id="PF00593">
    <property type="entry name" value="TonB_dep_Rec_b-barrel"/>
    <property type="match status" value="1"/>
</dbReference>
<sequence length="830" mass="88726">MRTLHPLRSAKPVLLLALAASLPSTHAQETALPAVTVTGVRPLPGLAVPLNEVAAPVQTAGGEEMRRSGALNLADFMNTHLGSVHVNETQGNPFQPDVNYRGYTASPLPGAAQGLSVYMDGVRMNQAFGDVVSWDLIPKSAIRSVTLVPGSNPLFGLNTLGGALSIETKDGFSNPGTSVTGTVGSHARRSIELEHGGSNADGLGWFVSADAYRDNGWREDSASRVGQLFGKLGWRDGSTNLNLSLSHADNALNGNGLQEQRFLARDWRSVYTRPDVTDNRATLLNLSGIRELDDGISVSGLAYYRRITTRTVNGDINEESLNQSLYQPNAAERAALSAAGYSGFPASGANAANTPFPSWRCIAQALRADEPAEKCNGLINRSQTGQSAYGLAGQVALDGSIAGKRNQFTAGAAYNGSRMDFRQSTQLGFLNPDRSITGVNAFGDGVTGGDVDGEPYDSRVDIGGRQRTWSLFATDTFSIRDNLHLILSGRYNRTSVNTRDNIHADGPQSLNGDHRFSRFNPAIGLTYSPLKSLNVYAGYNEGTRTPSGIELGCANPDQPCKLPNAMAGDPPLKQVVTRTWEAGMRGQVQSLSWSAGMFRAINADDILFVADDQAGYGYFRNVGKTRRQGVELGASNRFGQLSLGAHYTFLDATFQSRETVNGSSNSNNDRALAGVPGVDGTIGIEPGNRLPLVPRHMLKLNADYQATPQLNIGLNMIALSGMLARGNENGLHQPDGLHYLGKGKTAGYAVFNLGGSYRPESRFEYLAQVNNLFDRRNVTAAQLGPTGFDGAGQFVARPFPAAGGEFGVQRATFYAPGAPRAIWVGLRHTL</sequence>
<comment type="subcellular location">
    <subcellularLocation>
        <location evidence="1 10">Cell outer membrane</location>
        <topology evidence="1 10">Multi-pass membrane protein</topology>
    </subcellularLocation>
</comment>
<comment type="caution">
    <text evidence="15">The sequence shown here is derived from an EMBL/GenBank/DDBJ whole genome shotgun (WGS) entry which is preliminary data.</text>
</comment>
<feature type="domain" description="TonB-dependent receptor-like beta-barrel" evidence="13">
    <location>
        <begin position="233"/>
        <end position="772"/>
    </location>
</feature>
<keyword evidence="8 15" id="KW-0675">Receptor</keyword>
<dbReference type="OrthoDB" id="98353at2"/>
<keyword evidence="12" id="KW-0732">Signal</keyword>
<feature type="chain" id="PRO_5012558548" evidence="12">
    <location>
        <begin position="28"/>
        <end position="830"/>
    </location>
</feature>
<feature type="signal peptide" evidence="12">
    <location>
        <begin position="1"/>
        <end position="27"/>
    </location>
</feature>
<evidence type="ECO:0000256" key="5">
    <source>
        <dbReference type="ARBA" id="ARBA00022692"/>
    </source>
</evidence>
<evidence type="ECO:0000313" key="16">
    <source>
        <dbReference type="Proteomes" id="UP000197535"/>
    </source>
</evidence>
<dbReference type="GO" id="GO:0009279">
    <property type="term" value="C:cell outer membrane"/>
    <property type="evidence" value="ECO:0007669"/>
    <property type="project" value="UniProtKB-SubCell"/>
</dbReference>
<evidence type="ECO:0000256" key="4">
    <source>
        <dbReference type="ARBA" id="ARBA00022452"/>
    </source>
</evidence>
<keyword evidence="3 10" id="KW-0813">Transport</keyword>
<protein>
    <submittedName>
        <fullName evidence="15">TonB-dependent receptor</fullName>
    </submittedName>
</protein>
<organism evidence="15 16">
    <name type="scientific">Noviherbaspirillum denitrificans</name>
    <dbReference type="NCBI Taxonomy" id="1968433"/>
    <lineage>
        <taxon>Bacteria</taxon>
        <taxon>Pseudomonadati</taxon>
        <taxon>Pseudomonadota</taxon>
        <taxon>Betaproteobacteria</taxon>
        <taxon>Burkholderiales</taxon>
        <taxon>Oxalobacteraceae</taxon>
        <taxon>Noviherbaspirillum</taxon>
    </lineage>
</organism>
<keyword evidence="9 10" id="KW-0998">Cell outer membrane</keyword>
<dbReference type="InterPro" id="IPR037066">
    <property type="entry name" value="Plug_dom_sf"/>
</dbReference>
<evidence type="ECO:0000256" key="6">
    <source>
        <dbReference type="ARBA" id="ARBA00023077"/>
    </source>
</evidence>
<accession>A0A254TKJ0</accession>
<evidence type="ECO:0000259" key="13">
    <source>
        <dbReference type="Pfam" id="PF00593"/>
    </source>
</evidence>
<evidence type="ECO:0000313" key="15">
    <source>
        <dbReference type="EMBL" id="OWW20228.1"/>
    </source>
</evidence>
<dbReference type="AlphaFoldDB" id="A0A254TKJ0"/>
<dbReference type="Gene3D" id="2.40.170.20">
    <property type="entry name" value="TonB-dependent receptor, beta-barrel domain"/>
    <property type="match status" value="1"/>
</dbReference>
<dbReference type="GO" id="GO:0044718">
    <property type="term" value="P:siderophore transmembrane transport"/>
    <property type="evidence" value="ECO:0007669"/>
    <property type="project" value="TreeGrafter"/>
</dbReference>
<dbReference type="Pfam" id="PF07715">
    <property type="entry name" value="Plug"/>
    <property type="match status" value="1"/>
</dbReference>
<feature type="domain" description="TonB-dependent receptor plug" evidence="14">
    <location>
        <begin position="50"/>
        <end position="163"/>
    </location>
</feature>
<dbReference type="InterPro" id="IPR012910">
    <property type="entry name" value="Plug_dom"/>
</dbReference>
<dbReference type="Gene3D" id="2.170.130.10">
    <property type="entry name" value="TonB-dependent receptor, plug domain"/>
    <property type="match status" value="1"/>
</dbReference>
<evidence type="ECO:0000256" key="12">
    <source>
        <dbReference type="SAM" id="SignalP"/>
    </source>
</evidence>
<evidence type="ECO:0000256" key="3">
    <source>
        <dbReference type="ARBA" id="ARBA00022448"/>
    </source>
</evidence>
<evidence type="ECO:0000256" key="8">
    <source>
        <dbReference type="ARBA" id="ARBA00023170"/>
    </source>
</evidence>
<dbReference type="InterPro" id="IPR039426">
    <property type="entry name" value="TonB-dep_rcpt-like"/>
</dbReference>
<dbReference type="Proteomes" id="UP000197535">
    <property type="component" value="Unassembled WGS sequence"/>
</dbReference>
<dbReference type="InterPro" id="IPR036942">
    <property type="entry name" value="Beta-barrel_TonB_sf"/>
</dbReference>
<dbReference type="InterPro" id="IPR000531">
    <property type="entry name" value="Beta-barrel_TonB"/>
</dbReference>
<keyword evidence="5 10" id="KW-0812">Transmembrane</keyword>
<evidence type="ECO:0000256" key="10">
    <source>
        <dbReference type="PROSITE-ProRule" id="PRU01360"/>
    </source>
</evidence>
<evidence type="ECO:0000256" key="2">
    <source>
        <dbReference type="ARBA" id="ARBA00009810"/>
    </source>
</evidence>
<keyword evidence="7 10" id="KW-0472">Membrane</keyword>
<dbReference type="GO" id="GO:0015344">
    <property type="term" value="F:siderophore uptake transmembrane transporter activity"/>
    <property type="evidence" value="ECO:0007669"/>
    <property type="project" value="TreeGrafter"/>
</dbReference>
<keyword evidence="4 10" id="KW-1134">Transmembrane beta strand</keyword>
<dbReference type="PANTHER" id="PTHR30069:SF39">
    <property type="entry name" value="BLL6183 PROTEIN"/>
    <property type="match status" value="1"/>
</dbReference>
<evidence type="ECO:0000256" key="7">
    <source>
        <dbReference type="ARBA" id="ARBA00023136"/>
    </source>
</evidence>
<dbReference type="PROSITE" id="PS52016">
    <property type="entry name" value="TONB_DEPENDENT_REC_3"/>
    <property type="match status" value="1"/>
</dbReference>